<organism evidence="1 2">
    <name type="scientific">Pantoea phage LIMElight</name>
    <dbReference type="NCBI Taxonomy" id="881915"/>
    <lineage>
        <taxon>Viruses</taxon>
        <taxon>Duplodnaviria</taxon>
        <taxon>Heunggongvirae</taxon>
        <taxon>Uroviricota</taxon>
        <taxon>Caudoviricetes</taxon>
        <taxon>Autographivirales</taxon>
        <taxon>Autoscriptoviridae</taxon>
        <taxon>Slopekvirinae</taxon>
        <taxon>Limelightvirus</taxon>
        <taxon>Limelightvirus limelight</taxon>
    </lineage>
</organism>
<sequence>MFEVNQKVKTVLKDADDSTNLLECTGVVVAVYPERPYPVLVKADDGQLDREVDPLYSDADTGVQYDFSFTADGQFIAGVDGGSIEVIE</sequence>
<name>E1Y3W2_9CAUD</name>
<proteinExistence type="predicted"/>
<evidence type="ECO:0000313" key="1">
    <source>
        <dbReference type="EMBL" id="CBW54771.1"/>
    </source>
</evidence>
<protein>
    <submittedName>
        <fullName evidence="1">Uncharacterized protein</fullName>
    </submittedName>
</protein>
<reference evidence="2" key="1">
    <citation type="journal article" date="2011" name="Appl. Environ. Microbiol.">
        <title>Bacteriophages LIMElight and LIMEzero of Pantoea agglomerans, belonging to the "phiKMV-like viruses".</title>
        <authorList>
            <person name="Adriaenssens E.M."/>
            <person name="Ceyssens P.J."/>
            <person name="Dunon V."/>
            <person name="Ackermann H.W."/>
            <person name="Van Vaerenbergh J."/>
            <person name="Maes M."/>
            <person name="De Proft M."/>
            <person name="Lavigne R."/>
        </authorList>
    </citation>
    <scope>NUCLEOTIDE SEQUENCE [LARGE SCALE GENOMIC DNA]</scope>
</reference>
<dbReference type="RefSeq" id="YP_007002866.1">
    <property type="nucleotide sequence ID" value="NC_019454.1"/>
</dbReference>
<dbReference type="EMBL" id="FR687252">
    <property type="protein sequence ID" value="CBW54771.1"/>
    <property type="molecule type" value="Genomic_DNA"/>
</dbReference>
<dbReference type="KEGG" id="vg:14006736"/>
<dbReference type="Proteomes" id="UP000006684">
    <property type="component" value="Segment"/>
</dbReference>
<dbReference type="GeneID" id="14006736"/>
<accession>E1Y3W2</accession>
<keyword evidence="2" id="KW-1185">Reference proteome</keyword>
<evidence type="ECO:0000313" key="2">
    <source>
        <dbReference type="Proteomes" id="UP000006684"/>
    </source>
</evidence>